<dbReference type="InterPro" id="IPR029068">
    <property type="entry name" value="Glyas_Bleomycin-R_OHBP_Dase"/>
</dbReference>
<comment type="caution">
    <text evidence="2">The sequence shown here is derived from an EMBL/GenBank/DDBJ whole genome shotgun (WGS) entry which is preliminary data.</text>
</comment>
<dbReference type="Proteomes" id="UP000317893">
    <property type="component" value="Unassembled WGS sequence"/>
</dbReference>
<dbReference type="Gene3D" id="3.10.180.10">
    <property type="entry name" value="2,3-Dihydroxybiphenyl 1,2-Dioxygenase, domain 1"/>
    <property type="match status" value="1"/>
</dbReference>
<evidence type="ECO:0000313" key="3">
    <source>
        <dbReference type="Proteomes" id="UP000317893"/>
    </source>
</evidence>
<gene>
    <name evidence="2" type="ORF">FB458_1081</name>
</gene>
<evidence type="ECO:0000259" key="1">
    <source>
        <dbReference type="Pfam" id="PF18029"/>
    </source>
</evidence>
<dbReference type="InterPro" id="IPR041581">
    <property type="entry name" value="Glyoxalase_6"/>
</dbReference>
<feature type="domain" description="Glyoxalase-like" evidence="1">
    <location>
        <begin position="12"/>
        <end position="149"/>
    </location>
</feature>
<organism evidence="2 3">
    <name type="scientific">Lapillicoccus jejuensis</name>
    <dbReference type="NCBI Taxonomy" id="402171"/>
    <lineage>
        <taxon>Bacteria</taxon>
        <taxon>Bacillati</taxon>
        <taxon>Actinomycetota</taxon>
        <taxon>Actinomycetes</taxon>
        <taxon>Micrococcales</taxon>
        <taxon>Intrasporangiaceae</taxon>
        <taxon>Lapillicoccus</taxon>
    </lineage>
</organism>
<dbReference type="SUPFAM" id="SSF54593">
    <property type="entry name" value="Glyoxalase/Bleomycin resistance protein/Dihydroxybiphenyl dioxygenase"/>
    <property type="match status" value="1"/>
</dbReference>
<proteinExistence type="predicted"/>
<reference evidence="2 3" key="1">
    <citation type="submission" date="2019-06" db="EMBL/GenBank/DDBJ databases">
        <title>Sequencing the genomes of 1000 actinobacteria strains.</title>
        <authorList>
            <person name="Klenk H.-P."/>
        </authorList>
    </citation>
    <scope>NUCLEOTIDE SEQUENCE [LARGE SCALE GENOMIC DNA]</scope>
    <source>
        <strain evidence="2 3">DSM 18607</strain>
    </source>
</reference>
<dbReference type="EMBL" id="VFMN01000001">
    <property type="protein sequence ID" value="TQJ08004.1"/>
    <property type="molecule type" value="Genomic_DNA"/>
</dbReference>
<evidence type="ECO:0000313" key="2">
    <source>
        <dbReference type="EMBL" id="TQJ08004.1"/>
    </source>
</evidence>
<sequence length="152" mass="16406">MSDVGEVPFVRQVVLDCAHPRPLAEFYRELLGYEYRTGDAPPGPGAPDPVGEDYLVIRPDGEDPSSGRGLGFAAVRGYEPPVYGGAAGEAPGAVRQMMHLCMTVPDRDALARQRDRALALGARLLEDRFDDPDEALLVLADVAGHPFCLYVP</sequence>
<keyword evidence="3" id="KW-1185">Reference proteome</keyword>
<dbReference type="Pfam" id="PF18029">
    <property type="entry name" value="Glyoxalase_6"/>
    <property type="match status" value="1"/>
</dbReference>
<protein>
    <recommendedName>
        <fullName evidence="1">Glyoxalase-like domain-containing protein</fullName>
    </recommendedName>
</protein>
<dbReference type="PANTHER" id="PTHR35908:SF1">
    <property type="entry name" value="CONSERVED PROTEIN"/>
    <property type="match status" value="1"/>
</dbReference>
<accession>A0A542DYK5</accession>
<name>A0A542DYK5_9MICO</name>
<dbReference type="PANTHER" id="PTHR35908">
    <property type="entry name" value="HYPOTHETICAL FUSION PROTEIN"/>
    <property type="match status" value="1"/>
</dbReference>
<dbReference type="AlphaFoldDB" id="A0A542DYK5"/>
<dbReference type="RefSeq" id="WP_211355937.1">
    <property type="nucleotide sequence ID" value="NZ_BAAAPR010000002.1"/>
</dbReference>